<name>A0A561PP12_9BACT</name>
<comment type="caution">
    <text evidence="1">The sequence shown here is derived from an EMBL/GenBank/DDBJ whole genome shotgun (WGS) entry which is preliminary data.</text>
</comment>
<reference evidence="1 2" key="1">
    <citation type="submission" date="2019-06" db="EMBL/GenBank/DDBJ databases">
        <title>Sorghum-associated microbial communities from plants grown in Nebraska, USA.</title>
        <authorList>
            <person name="Schachtman D."/>
        </authorList>
    </citation>
    <scope>NUCLEOTIDE SEQUENCE [LARGE SCALE GENOMIC DNA]</scope>
    <source>
        <strain evidence="1 2">1209</strain>
    </source>
</reference>
<dbReference type="EMBL" id="VIWO01000005">
    <property type="protein sequence ID" value="TWF39856.1"/>
    <property type="molecule type" value="Genomic_DNA"/>
</dbReference>
<accession>A0A561PP12</accession>
<organism evidence="1 2">
    <name type="scientific">Chitinophaga polysaccharea</name>
    <dbReference type="NCBI Taxonomy" id="1293035"/>
    <lineage>
        <taxon>Bacteria</taxon>
        <taxon>Pseudomonadati</taxon>
        <taxon>Bacteroidota</taxon>
        <taxon>Chitinophagia</taxon>
        <taxon>Chitinophagales</taxon>
        <taxon>Chitinophagaceae</taxon>
        <taxon>Chitinophaga</taxon>
    </lineage>
</organism>
<proteinExistence type="predicted"/>
<dbReference type="OrthoDB" id="1014182at2"/>
<evidence type="ECO:0000313" key="2">
    <source>
        <dbReference type="Proteomes" id="UP000320811"/>
    </source>
</evidence>
<protein>
    <submittedName>
        <fullName evidence="1">Uncharacterized protein</fullName>
    </submittedName>
</protein>
<dbReference type="AlphaFoldDB" id="A0A561PP12"/>
<dbReference type="Proteomes" id="UP000320811">
    <property type="component" value="Unassembled WGS sequence"/>
</dbReference>
<evidence type="ECO:0000313" key="1">
    <source>
        <dbReference type="EMBL" id="TWF39856.1"/>
    </source>
</evidence>
<gene>
    <name evidence="1" type="ORF">FHW36_105296</name>
</gene>
<sequence>MGLFSLGKIFSKTVAPPVLQASHIYVVTASYQGENTTTLRYNMTICRMIVGDNGNDYFQANRSEMRVNDEPASDHLASDLAAQCGSVMWPLQIQTAEDGSITGIYNHPEIVKRWEEKKIQLLQYFTGPEATSYISTTEQTLLQPAAFLEAVKQDLLLVTWCSLMRAGQRNTFPAAYPVQPFEPPVNFLVTTQRTPAGQILQTGQPAQDTTEGHMEIKAVQLHPPGFLQRLEGVWTQGNYKVTLRAINISDEHQQ</sequence>
<dbReference type="RefSeq" id="WP_145671035.1">
    <property type="nucleotide sequence ID" value="NZ_VIWO01000005.1"/>
</dbReference>
<keyword evidence="2" id="KW-1185">Reference proteome</keyword>